<comment type="subcellular location">
    <subcellularLocation>
        <location evidence="2">Membrane</location>
        <topology evidence="2">Single-pass membrane protein</topology>
    </subcellularLocation>
</comment>
<evidence type="ECO:0000256" key="6">
    <source>
        <dbReference type="ARBA" id="ARBA00022692"/>
    </source>
</evidence>
<keyword evidence="6 16" id="KW-0812">Transmembrane</keyword>
<dbReference type="Pfam" id="PF13639">
    <property type="entry name" value="zf-RING_2"/>
    <property type="match status" value="1"/>
</dbReference>
<evidence type="ECO:0000256" key="10">
    <source>
        <dbReference type="ARBA" id="ARBA00022833"/>
    </source>
</evidence>
<evidence type="ECO:0000256" key="12">
    <source>
        <dbReference type="ARBA" id="ARBA00023136"/>
    </source>
</evidence>
<comment type="caution">
    <text evidence="19">The sequence shown here is derived from an EMBL/GenBank/DDBJ whole genome shotgun (WGS) entry which is preliminary data.</text>
</comment>
<keyword evidence="11 16" id="KW-1133">Transmembrane helix</keyword>
<evidence type="ECO:0000256" key="2">
    <source>
        <dbReference type="ARBA" id="ARBA00004167"/>
    </source>
</evidence>
<feature type="compositionally biased region" description="Polar residues" evidence="15">
    <location>
        <begin position="192"/>
        <end position="207"/>
    </location>
</feature>
<dbReference type="EC" id="2.3.2.27" evidence="4"/>
<organism evidence="19 21">
    <name type="scientific">Morella rubra</name>
    <name type="common">Chinese bayberry</name>
    <dbReference type="NCBI Taxonomy" id="262757"/>
    <lineage>
        <taxon>Eukaryota</taxon>
        <taxon>Viridiplantae</taxon>
        <taxon>Streptophyta</taxon>
        <taxon>Embryophyta</taxon>
        <taxon>Tracheophyta</taxon>
        <taxon>Spermatophyta</taxon>
        <taxon>Magnoliopsida</taxon>
        <taxon>eudicotyledons</taxon>
        <taxon>Gunneridae</taxon>
        <taxon>Pentapetalae</taxon>
        <taxon>rosids</taxon>
        <taxon>fabids</taxon>
        <taxon>Fagales</taxon>
        <taxon>Myricaceae</taxon>
        <taxon>Morella</taxon>
    </lineage>
</organism>
<evidence type="ECO:0000313" key="21">
    <source>
        <dbReference type="Proteomes" id="UP000516437"/>
    </source>
</evidence>
<keyword evidence="21" id="KW-1185">Reference proteome</keyword>
<dbReference type="GO" id="GO:0061630">
    <property type="term" value="F:ubiquitin protein ligase activity"/>
    <property type="evidence" value="ECO:0007669"/>
    <property type="project" value="UniProtKB-EC"/>
</dbReference>
<evidence type="ECO:0000256" key="16">
    <source>
        <dbReference type="SAM" id="Phobius"/>
    </source>
</evidence>
<evidence type="ECO:0000256" key="7">
    <source>
        <dbReference type="ARBA" id="ARBA00022723"/>
    </source>
</evidence>
<reference evidence="19" key="1">
    <citation type="submission" date="2018-07" db="EMBL/GenBank/DDBJ databases">
        <authorList>
            <person name="Gao Z.-S."/>
            <person name="Jia H.-M."/>
            <person name="Jia H.-J."/>
            <person name="Cai Q.-L."/>
            <person name="Wang Y."/>
            <person name="Zhao H.-B."/>
        </authorList>
    </citation>
    <scope>NUCLEOTIDE SEQUENCE</scope>
    <source>
        <tissue evidence="19">Leaves</tissue>
    </source>
</reference>
<feature type="region of interest" description="Disordered" evidence="15">
    <location>
        <begin position="185"/>
        <end position="212"/>
    </location>
</feature>
<accession>A0A6A1VSH5</accession>
<reference evidence="19" key="3">
    <citation type="submission" date="2019-09" db="EMBL/GenBank/DDBJ databases">
        <authorList>
            <person name="Gao Z."/>
        </authorList>
    </citation>
    <scope>NUCLEOTIDE SEQUENCE</scope>
    <source>
        <tissue evidence="19">Leaves</tissue>
    </source>
</reference>
<feature type="domain" description="RING-type" evidence="18">
    <location>
        <begin position="131"/>
        <end position="173"/>
    </location>
</feature>
<dbReference type="Gene3D" id="3.30.40.10">
    <property type="entry name" value="Zinc/RING finger domain, C3HC4 (zinc finger)"/>
    <property type="match status" value="1"/>
</dbReference>
<evidence type="ECO:0000256" key="9">
    <source>
        <dbReference type="ARBA" id="ARBA00022786"/>
    </source>
</evidence>
<keyword evidence="17" id="KW-0732">Signal</keyword>
<dbReference type="FunFam" id="3.30.40.10:FF:000187">
    <property type="entry name" value="E3 ubiquitin-protein ligase ATL6"/>
    <property type="match status" value="1"/>
</dbReference>
<dbReference type="GO" id="GO:0008270">
    <property type="term" value="F:zinc ion binding"/>
    <property type="evidence" value="ECO:0007669"/>
    <property type="project" value="UniProtKB-KW"/>
</dbReference>
<dbReference type="EMBL" id="RXIC02000023">
    <property type="protein sequence ID" value="KAB1214508.1"/>
    <property type="molecule type" value="Genomic_DNA"/>
</dbReference>
<evidence type="ECO:0000256" key="15">
    <source>
        <dbReference type="SAM" id="MobiDB-lite"/>
    </source>
</evidence>
<dbReference type="SUPFAM" id="SSF57850">
    <property type="entry name" value="RING/U-box"/>
    <property type="match status" value="1"/>
</dbReference>
<dbReference type="GO" id="GO:0016020">
    <property type="term" value="C:membrane"/>
    <property type="evidence" value="ECO:0007669"/>
    <property type="project" value="UniProtKB-SubCell"/>
</dbReference>
<evidence type="ECO:0000259" key="18">
    <source>
        <dbReference type="PROSITE" id="PS50089"/>
    </source>
</evidence>
<dbReference type="PROSITE" id="PS50089">
    <property type="entry name" value="ZF_RING_2"/>
    <property type="match status" value="1"/>
</dbReference>
<gene>
    <name evidence="19" type="ORF">CJ030_MR5G010398</name>
    <name evidence="20" type="ORF">CJ030_MR5G013437</name>
</gene>
<dbReference type="OrthoDB" id="8062037at2759"/>
<feature type="transmembrane region" description="Helical" evidence="16">
    <location>
        <begin position="50"/>
        <end position="74"/>
    </location>
</feature>
<proteinExistence type="inferred from homology"/>
<keyword evidence="8 14" id="KW-0863">Zinc-finger</keyword>
<keyword evidence="10" id="KW-0862">Zinc</keyword>
<evidence type="ECO:0000256" key="5">
    <source>
        <dbReference type="ARBA" id="ARBA00022679"/>
    </source>
</evidence>
<dbReference type="InterPro" id="IPR013083">
    <property type="entry name" value="Znf_RING/FYVE/PHD"/>
</dbReference>
<evidence type="ECO:0000256" key="13">
    <source>
        <dbReference type="ARBA" id="ARBA00024209"/>
    </source>
</evidence>
<evidence type="ECO:0000256" key="3">
    <source>
        <dbReference type="ARBA" id="ARBA00004906"/>
    </source>
</evidence>
<keyword evidence="7" id="KW-0479">Metal-binding</keyword>
<protein>
    <recommendedName>
        <fullName evidence="4">RING-type E3 ubiquitin transferase</fullName>
        <ecNumber evidence="4">2.3.2.27</ecNumber>
    </recommendedName>
</protein>
<dbReference type="PANTHER" id="PTHR14155">
    <property type="entry name" value="RING FINGER DOMAIN-CONTAINING"/>
    <property type="match status" value="1"/>
</dbReference>
<keyword evidence="9" id="KW-0833">Ubl conjugation pathway</keyword>
<keyword evidence="5" id="KW-0808">Transferase</keyword>
<evidence type="ECO:0000256" key="11">
    <source>
        <dbReference type="ARBA" id="ARBA00022989"/>
    </source>
</evidence>
<dbReference type="Proteomes" id="UP000516437">
    <property type="component" value="Chromosome 5"/>
</dbReference>
<comment type="catalytic activity">
    <reaction evidence="1">
        <text>S-ubiquitinyl-[E2 ubiquitin-conjugating enzyme]-L-cysteine + [acceptor protein]-L-lysine = [E2 ubiquitin-conjugating enzyme]-L-cysteine + N(6)-ubiquitinyl-[acceptor protein]-L-lysine.</text>
        <dbReference type="EC" id="2.3.2.27"/>
    </reaction>
</comment>
<dbReference type="AlphaFoldDB" id="A0A6A1VSH5"/>
<reference evidence="19 21" key="2">
    <citation type="journal article" date="2019" name="Plant Biotechnol. J.">
        <title>The red bayberry genome and genetic basis of sex determination.</title>
        <authorList>
            <person name="Jia H.M."/>
            <person name="Jia H.J."/>
            <person name="Cai Q.L."/>
            <person name="Wang Y."/>
            <person name="Zhao H.B."/>
            <person name="Yang W.F."/>
            <person name="Wang G.Y."/>
            <person name="Li Y.H."/>
            <person name="Zhan D.L."/>
            <person name="Shen Y.T."/>
            <person name="Niu Q.F."/>
            <person name="Chang L."/>
            <person name="Qiu J."/>
            <person name="Zhao L."/>
            <person name="Xie H.B."/>
            <person name="Fu W.Y."/>
            <person name="Jin J."/>
            <person name="Li X.W."/>
            <person name="Jiao Y."/>
            <person name="Zhou C.C."/>
            <person name="Tu T."/>
            <person name="Chai C.Y."/>
            <person name="Gao J.L."/>
            <person name="Fan L.J."/>
            <person name="van de Weg E."/>
            <person name="Wang J.Y."/>
            <person name="Gao Z.S."/>
        </authorList>
    </citation>
    <scope>NUCLEOTIDE SEQUENCE [LARGE SCALE GENOMIC DNA]</scope>
    <source>
        <tissue evidence="19">Leaves</tissue>
    </source>
</reference>
<comment type="similarity">
    <text evidence="13">Belongs to the RING-type zinc finger family. ATL subfamily.</text>
</comment>
<evidence type="ECO:0000313" key="20">
    <source>
        <dbReference type="EMBL" id="KAB1214520.1"/>
    </source>
</evidence>
<dbReference type="CDD" id="cd16461">
    <property type="entry name" value="RING-H2_EL5-like"/>
    <property type="match status" value="1"/>
</dbReference>
<evidence type="ECO:0000256" key="8">
    <source>
        <dbReference type="ARBA" id="ARBA00022771"/>
    </source>
</evidence>
<evidence type="ECO:0000313" key="19">
    <source>
        <dbReference type="EMBL" id="KAB1214508.1"/>
    </source>
</evidence>
<name>A0A6A1VSH5_9ROSI</name>
<keyword evidence="12 16" id="KW-0472">Membrane</keyword>
<feature type="chain" id="PRO_5035382539" description="RING-type E3 ubiquitin transferase" evidence="17">
    <location>
        <begin position="27"/>
        <end position="323"/>
    </location>
</feature>
<evidence type="ECO:0000256" key="1">
    <source>
        <dbReference type="ARBA" id="ARBA00000900"/>
    </source>
</evidence>
<evidence type="ECO:0000256" key="17">
    <source>
        <dbReference type="SAM" id="SignalP"/>
    </source>
</evidence>
<sequence>MRADIAGAYGIAWALLLLTAPAYLHANAQPSTDDTGDDSTYGYTLSTPSTKLIVLSMALVFSVFFVAFFSIFCYECNNSHSSNSVGGESGAISVTRRPPSPGLDPAVIKTFPILRYAAVKGHKIGKESLECAVCLSGFEDYDMLRLLPKCNHVFHLDCIDPWLASHTTCPVCRGNLYRAAEANETAGGPLQSRETMCESSRQNSTSRQGEEQDHDVVINVEEFQSGDCAHAVEIVNRPPAKRISGKFPRSHSTGHSFLQAEEIRENTDADRFTLRLPEDVRKQVLECGELMIKPPSSYGVVLVRIGSSRKSYRSGRKGGISWV</sequence>
<dbReference type="InterPro" id="IPR001841">
    <property type="entry name" value="Znf_RING"/>
</dbReference>
<dbReference type="EMBL" id="RXIC02000023">
    <property type="protein sequence ID" value="KAB1214520.1"/>
    <property type="molecule type" value="Genomic_DNA"/>
</dbReference>
<dbReference type="PANTHER" id="PTHR14155:SF576">
    <property type="entry name" value="E3 UBIQUITIN-PROTEIN LIGASE ATL6-LIKE"/>
    <property type="match status" value="1"/>
</dbReference>
<dbReference type="SMART" id="SM00184">
    <property type="entry name" value="RING"/>
    <property type="match status" value="1"/>
</dbReference>
<comment type="pathway">
    <text evidence="3">Protein modification; protein ubiquitination.</text>
</comment>
<feature type="signal peptide" evidence="17">
    <location>
        <begin position="1"/>
        <end position="26"/>
    </location>
</feature>
<evidence type="ECO:0000256" key="14">
    <source>
        <dbReference type="PROSITE-ProRule" id="PRU00175"/>
    </source>
</evidence>
<evidence type="ECO:0000256" key="4">
    <source>
        <dbReference type="ARBA" id="ARBA00012483"/>
    </source>
</evidence>
<dbReference type="InterPro" id="IPR053238">
    <property type="entry name" value="RING-H2_zinc_finger"/>
</dbReference>